<dbReference type="Proteomes" id="UP001595773">
    <property type="component" value="Unassembled WGS sequence"/>
</dbReference>
<feature type="compositionally biased region" description="Basic and acidic residues" evidence="1">
    <location>
        <begin position="176"/>
        <end position="195"/>
    </location>
</feature>
<keyword evidence="2" id="KW-0472">Membrane</keyword>
<protein>
    <submittedName>
        <fullName evidence="3">Uncharacterized protein</fullName>
    </submittedName>
</protein>
<evidence type="ECO:0000313" key="4">
    <source>
        <dbReference type="Proteomes" id="UP001595773"/>
    </source>
</evidence>
<dbReference type="EMBL" id="JBHSCQ010000010">
    <property type="protein sequence ID" value="MFC4265770.1"/>
    <property type="molecule type" value="Genomic_DNA"/>
</dbReference>
<comment type="caution">
    <text evidence="3">The sequence shown here is derived from an EMBL/GenBank/DDBJ whole genome shotgun (WGS) entry which is preliminary data.</text>
</comment>
<evidence type="ECO:0000313" key="3">
    <source>
        <dbReference type="EMBL" id="MFC4265770.1"/>
    </source>
</evidence>
<feature type="compositionally biased region" description="Basic and acidic residues" evidence="1">
    <location>
        <begin position="220"/>
        <end position="234"/>
    </location>
</feature>
<feature type="region of interest" description="Disordered" evidence="1">
    <location>
        <begin position="158"/>
        <end position="254"/>
    </location>
</feature>
<feature type="transmembrane region" description="Helical" evidence="2">
    <location>
        <begin position="26"/>
        <end position="51"/>
    </location>
</feature>
<name>A0ABV8R014_9MICC</name>
<gene>
    <name evidence="3" type="ORF">ACFOW9_09180</name>
</gene>
<sequence length="254" mass="27044">MRANSNADTVHGRARSTAALRRRRRLLLGSLPVLLVVLLVAIKLLSLPVFASQGAQSFAKNDGDGVGRAAQGMGVLNIVEGWKAPFALGDGYALRGDFGSARTQFLKALGGVSAKESCKVRVNLVLSVEKLGDAKGEAKDTAGADAFYKEGTDIIQAAPPGCFAPESESNQNGEGDQLKAAKERLEAKQKPEDLSKTNTPDEDAKAPEEAKTPAQSKLDQLQERGKNAQQERSKSGSLKDNFSDAPPKPYAKPW</sequence>
<dbReference type="RefSeq" id="WP_230067439.1">
    <property type="nucleotide sequence ID" value="NZ_BAABLL010000004.1"/>
</dbReference>
<organism evidence="3 4">
    <name type="scientific">Arthrobacter cryoconiti</name>
    <dbReference type="NCBI Taxonomy" id="748907"/>
    <lineage>
        <taxon>Bacteria</taxon>
        <taxon>Bacillati</taxon>
        <taxon>Actinomycetota</taxon>
        <taxon>Actinomycetes</taxon>
        <taxon>Micrococcales</taxon>
        <taxon>Micrococcaceae</taxon>
        <taxon>Arthrobacter</taxon>
    </lineage>
</organism>
<proteinExistence type="predicted"/>
<evidence type="ECO:0000256" key="2">
    <source>
        <dbReference type="SAM" id="Phobius"/>
    </source>
</evidence>
<reference evidence="4" key="1">
    <citation type="journal article" date="2019" name="Int. J. Syst. Evol. Microbiol.">
        <title>The Global Catalogue of Microorganisms (GCM) 10K type strain sequencing project: providing services to taxonomists for standard genome sequencing and annotation.</title>
        <authorList>
            <consortium name="The Broad Institute Genomics Platform"/>
            <consortium name="The Broad Institute Genome Sequencing Center for Infectious Disease"/>
            <person name="Wu L."/>
            <person name="Ma J."/>
        </authorList>
    </citation>
    <scope>NUCLEOTIDE SEQUENCE [LARGE SCALE GENOMIC DNA]</scope>
    <source>
        <strain evidence="4">CGMCC 1.10698</strain>
    </source>
</reference>
<evidence type="ECO:0000256" key="1">
    <source>
        <dbReference type="SAM" id="MobiDB-lite"/>
    </source>
</evidence>
<accession>A0ABV8R014</accession>
<keyword evidence="2" id="KW-0812">Transmembrane</keyword>
<keyword evidence="4" id="KW-1185">Reference proteome</keyword>
<keyword evidence="2" id="KW-1133">Transmembrane helix</keyword>
<feature type="compositionally biased region" description="Basic and acidic residues" evidence="1">
    <location>
        <begin position="202"/>
        <end position="211"/>
    </location>
</feature>